<organism evidence="2 3">
    <name type="scientific">Tetrahymena thermophila (strain SB210)</name>
    <dbReference type="NCBI Taxonomy" id="312017"/>
    <lineage>
        <taxon>Eukaryota</taxon>
        <taxon>Sar</taxon>
        <taxon>Alveolata</taxon>
        <taxon>Ciliophora</taxon>
        <taxon>Intramacronucleata</taxon>
        <taxon>Oligohymenophorea</taxon>
        <taxon>Hymenostomatida</taxon>
        <taxon>Tetrahymenina</taxon>
        <taxon>Tetrahymenidae</taxon>
        <taxon>Tetrahymena</taxon>
    </lineage>
</organism>
<dbReference type="GeneID" id="7827930"/>
<feature type="transmembrane region" description="Helical" evidence="1">
    <location>
        <begin position="830"/>
        <end position="857"/>
    </location>
</feature>
<dbReference type="EMBL" id="GG662665">
    <property type="protein sequence ID" value="EAR85553.2"/>
    <property type="molecule type" value="Genomic_DNA"/>
</dbReference>
<evidence type="ECO:0000313" key="3">
    <source>
        <dbReference type="Proteomes" id="UP000009168"/>
    </source>
</evidence>
<keyword evidence="1" id="KW-0472">Membrane</keyword>
<dbReference type="PANTHER" id="PTHR23275">
    <property type="entry name" value="CABRIOLET.-RELATED"/>
    <property type="match status" value="1"/>
</dbReference>
<proteinExistence type="predicted"/>
<feature type="transmembrane region" description="Helical" evidence="1">
    <location>
        <begin position="639"/>
        <end position="663"/>
    </location>
</feature>
<dbReference type="PANTHER" id="PTHR23275:SF100">
    <property type="entry name" value="EGF-LIKE DOMAIN-CONTAINING PROTEIN"/>
    <property type="match status" value="1"/>
</dbReference>
<dbReference type="Gene3D" id="2.10.220.10">
    <property type="entry name" value="Hormone Receptor, Insulin-like Growth Factor Receptor 1, Chain A, domain 2"/>
    <property type="match status" value="2"/>
</dbReference>
<reference evidence="3" key="1">
    <citation type="journal article" date="2006" name="PLoS Biol.">
        <title>Macronuclear genome sequence of the ciliate Tetrahymena thermophila, a model eukaryote.</title>
        <authorList>
            <person name="Eisen J.A."/>
            <person name="Coyne R.S."/>
            <person name="Wu M."/>
            <person name="Wu D."/>
            <person name="Thiagarajan M."/>
            <person name="Wortman J.R."/>
            <person name="Badger J.H."/>
            <person name="Ren Q."/>
            <person name="Amedeo P."/>
            <person name="Jones K.M."/>
            <person name="Tallon L.J."/>
            <person name="Delcher A.L."/>
            <person name="Salzberg S.L."/>
            <person name="Silva J.C."/>
            <person name="Haas B.J."/>
            <person name="Majoros W.H."/>
            <person name="Farzad M."/>
            <person name="Carlton J.M."/>
            <person name="Smith R.K. Jr."/>
            <person name="Garg J."/>
            <person name="Pearlman R.E."/>
            <person name="Karrer K.M."/>
            <person name="Sun L."/>
            <person name="Manning G."/>
            <person name="Elde N.C."/>
            <person name="Turkewitz A.P."/>
            <person name="Asai D.J."/>
            <person name="Wilkes D.E."/>
            <person name="Wang Y."/>
            <person name="Cai H."/>
            <person name="Collins K."/>
            <person name="Stewart B.A."/>
            <person name="Lee S.R."/>
            <person name="Wilamowska K."/>
            <person name="Weinberg Z."/>
            <person name="Ruzzo W.L."/>
            <person name="Wloga D."/>
            <person name="Gaertig J."/>
            <person name="Frankel J."/>
            <person name="Tsao C.-C."/>
            <person name="Gorovsky M.A."/>
            <person name="Keeling P.J."/>
            <person name="Waller R.F."/>
            <person name="Patron N.J."/>
            <person name="Cherry J.M."/>
            <person name="Stover N.A."/>
            <person name="Krieger C.J."/>
            <person name="del Toro C."/>
            <person name="Ryder H.F."/>
            <person name="Williamson S.C."/>
            <person name="Barbeau R.A."/>
            <person name="Hamilton E.P."/>
            <person name="Orias E."/>
        </authorList>
    </citation>
    <scope>NUCLEOTIDE SEQUENCE [LARGE SCALE GENOMIC DNA]</scope>
    <source>
        <strain evidence="3">SB210</strain>
    </source>
</reference>
<dbReference type="CDD" id="cd00064">
    <property type="entry name" value="FU"/>
    <property type="match status" value="2"/>
</dbReference>
<feature type="transmembrane region" description="Helical" evidence="1">
    <location>
        <begin position="790"/>
        <end position="810"/>
    </location>
</feature>
<dbReference type="InterPro" id="IPR009030">
    <property type="entry name" value="Growth_fac_rcpt_cys_sf"/>
</dbReference>
<dbReference type="InterPro" id="IPR006212">
    <property type="entry name" value="Furin_repeat"/>
</dbReference>
<feature type="transmembrane region" description="Helical" evidence="1">
    <location>
        <begin position="734"/>
        <end position="753"/>
    </location>
</feature>
<evidence type="ECO:0000313" key="2">
    <source>
        <dbReference type="EMBL" id="EAR85553.2"/>
    </source>
</evidence>
<keyword evidence="3" id="KW-1185">Reference proteome</keyword>
<dbReference type="InParanoid" id="I7LTN2"/>
<dbReference type="OrthoDB" id="300641at2759"/>
<sequence length="933" mass="108626">MVFKKKTKNKFKQFQNQKQKQFDLFVFIDARNRINICQLDVNSTNFSCLKQLTIGPSSSQGFDNLFISKVVQSNGVNLFVFALKGDKAYTFYDFSTFIFLQTSGQIKQIDSINNSIQIKNVIMVYQQQNVAQKIIFTFNIQTQKVDVVQLDWKNSQYSFQNTIGFPQPTFPGTLQNLINDMNFQYNYQGEITALQFIQNDGSIFFLVWNRNFILATCRDYCDDCQQTINSQQCLQCQLSQIIQPDNFTCEKACPNLSIQNKVNLTCDCVQNASIINNQCQCNSQFYMDGNACIQCTIPYCDQCKDQITCIKCQKGYYLFEDLSCKTCDIQNGYYIQGNYCIPCFQSCKTCEGSQQNQCTSCNGSGLFLYEDKTCNKCITDQGYTISGQNCLLCFHSCQTCEGPNQNQCLSCKFPDFYLFQDKQCKACDVNKGYFISNQNCITCFERCKTCLGANQNQCTSCYEGYDIINNFCQQIFLTYKSQVFTEQKIEQIQQLSSSTSSALVVSTTVMNLIQNIGSNSSFGILISSLTVQKLAYLYLLNVNLPKQIYSALEILSGKLPSQQFKVLNPFNQLLDNYLIQYQNIKYQKMELPYHILVNCGQAIILFAICSFLFALFYILTEKIQIDKVKQISIKIYQSLFSSLLIQYFQLIISIFIISINQQIKEFFLQSSIEQLGIKQFITLILFILTAYIYKQQYKYLNNENNMQPEMSFQEITKNKIRNETIYESKLRRNFIIIYQFYESFLLPTCFIQLSNNWMTANIISIILYLNLLIMVIYLRPFFSRLTNIYFIINYLFWLLLQIQFLVLNYYCDQNNISEYIQDIDAISYSFLINIQIVQLIQPLYMLVTLSIQIYDLVKQKIVEKKLQQQEDQLDQQQFTDLNLSNTQIELSNNQIKPFNIINIFKKNKCSQNQKDEQNILDKQNQSETIQKQD</sequence>
<dbReference type="Proteomes" id="UP000009168">
    <property type="component" value="Unassembled WGS sequence"/>
</dbReference>
<protein>
    <submittedName>
        <fullName evidence="2">Transmembrane protein, putative</fullName>
    </submittedName>
</protein>
<evidence type="ECO:0000256" key="1">
    <source>
        <dbReference type="SAM" id="Phobius"/>
    </source>
</evidence>
<keyword evidence="1" id="KW-1133">Transmembrane helix</keyword>
<accession>I7LTN2</accession>
<dbReference type="KEGG" id="tet:TTHERM_00443030"/>
<dbReference type="SUPFAM" id="SSF57184">
    <property type="entry name" value="Growth factor receptor domain"/>
    <property type="match status" value="2"/>
</dbReference>
<feature type="transmembrane region" description="Helical" evidence="1">
    <location>
        <begin position="675"/>
        <end position="693"/>
    </location>
</feature>
<keyword evidence="1 2" id="KW-0812">Transmembrane</keyword>
<dbReference type="RefSeq" id="XP_001033216.2">
    <property type="nucleotide sequence ID" value="XM_001033216.2"/>
</dbReference>
<feature type="transmembrane region" description="Helical" evidence="1">
    <location>
        <begin position="595"/>
        <end position="619"/>
    </location>
</feature>
<dbReference type="InterPro" id="IPR052798">
    <property type="entry name" value="Giardia_VSA"/>
</dbReference>
<dbReference type="SMART" id="SM00261">
    <property type="entry name" value="FU"/>
    <property type="match status" value="5"/>
</dbReference>
<dbReference type="AlphaFoldDB" id="I7LTN2"/>
<feature type="transmembrane region" description="Helical" evidence="1">
    <location>
        <begin position="759"/>
        <end position="778"/>
    </location>
</feature>
<gene>
    <name evidence="2" type="ORF">TTHERM_00443030</name>
</gene>
<name>I7LTN2_TETTS</name>